<organism evidence="1 2">
    <name type="scientific">Plasmodium vivax Mauritania I</name>
    <dbReference type="NCBI Taxonomy" id="1035515"/>
    <lineage>
        <taxon>Eukaryota</taxon>
        <taxon>Sar</taxon>
        <taxon>Alveolata</taxon>
        <taxon>Apicomplexa</taxon>
        <taxon>Aconoidasida</taxon>
        <taxon>Haemosporida</taxon>
        <taxon>Plasmodiidae</taxon>
        <taxon>Plasmodium</taxon>
        <taxon>Plasmodium (Plasmodium)</taxon>
    </lineage>
</organism>
<proteinExistence type="predicted"/>
<accession>A0A0J9T403</accession>
<sequence>MTIVLKYQFYVYCHHFQYHFLEKVWSTYKDFDKHVEDDKSLYYSLCNLILKGASVELSNYKIFCMKLMRNLGRYSLDPNIYEPTRERCNMLYNWIYNSIEKNKTTNDVVNKCFQEYTDNMEYVKKEKKCSKLVHEGNFVEPIKITLLDIFDHNTPDIINTLINENDSISTPGQKFVCECVKIYKNMYESYCLNNLEKRGKKKTTCLKLDQFKESYEYFLIRTRGSKHNIPLLSDGDNELLTKCPQDKSNLELTSVKRQNAVPTLENGRLTIAGYAGRTSEDGLPTPLGSTDSSMKKNITTTVGTVAGASSLLAFLYRFTPAKNMIYSRFRGSKGRVQSNMYEDGHNELFNDHGEENFSSYNERYNIAYSSV</sequence>
<name>A0A0J9T403_PLAVI</name>
<dbReference type="AlphaFoldDB" id="A0A0J9T403"/>
<dbReference type="InterPro" id="IPR008780">
    <property type="entry name" value="Plasmodium_Vir"/>
</dbReference>
<evidence type="ECO:0000313" key="2">
    <source>
        <dbReference type="Proteomes" id="UP000053776"/>
    </source>
</evidence>
<evidence type="ECO:0000313" key="1">
    <source>
        <dbReference type="EMBL" id="KMZ89746.1"/>
    </source>
</evidence>
<reference evidence="1 2" key="1">
    <citation type="submission" date="2011-08" db="EMBL/GenBank/DDBJ databases">
        <title>The Genome Sequence of Plasmodium vivax Mauritania I.</title>
        <authorList>
            <consortium name="The Broad Institute Genome Sequencing Platform"/>
            <consortium name="The Broad Institute Genome Sequencing Center for Infectious Disease"/>
            <person name="Neafsey D."/>
            <person name="Carlton J."/>
            <person name="Barnwell J."/>
            <person name="Collins W."/>
            <person name="Escalante A."/>
            <person name="Mullikin J."/>
            <person name="Saul A."/>
            <person name="Guigo R."/>
            <person name="Camara F."/>
            <person name="Young S.K."/>
            <person name="Zeng Q."/>
            <person name="Gargeya S."/>
            <person name="Fitzgerald M."/>
            <person name="Haas B."/>
            <person name="Abouelleil A."/>
            <person name="Alvarado L."/>
            <person name="Arachchi H.M."/>
            <person name="Berlin A."/>
            <person name="Brown A."/>
            <person name="Chapman S.B."/>
            <person name="Chen Z."/>
            <person name="Dunbar C."/>
            <person name="Freedman E."/>
            <person name="Gearin G."/>
            <person name="Gellesch M."/>
            <person name="Goldberg J."/>
            <person name="Griggs A."/>
            <person name="Gujja S."/>
            <person name="Heiman D."/>
            <person name="Howarth C."/>
            <person name="Larson L."/>
            <person name="Lui A."/>
            <person name="MacDonald P.J.P."/>
            <person name="Montmayeur A."/>
            <person name="Murphy C."/>
            <person name="Neiman D."/>
            <person name="Pearson M."/>
            <person name="Priest M."/>
            <person name="Roberts A."/>
            <person name="Saif S."/>
            <person name="Shea T."/>
            <person name="Shenoy N."/>
            <person name="Sisk P."/>
            <person name="Stolte C."/>
            <person name="Sykes S."/>
            <person name="Wortman J."/>
            <person name="Nusbaum C."/>
            <person name="Birren B."/>
        </authorList>
    </citation>
    <scope>NUCLEOTIDE SEQUENCE [LARGE SCALE GENOMIC DNA]</scope>
    <source>
        <strain evidence="1 2">Mauritania I</strain>
    </source>
</reference>
<evidence type="ECO:0008006" key="3">
    <source>
        <dbReference type="Google" id="ProtNLM"/>
    </source>
</evidence>
<protein>
    <recommendedName>
        <fullName evidence="3">VIR protein</fullName>
    </recommendedName>
</protein>
<gene>
    <name evidence="1" type="ORF">PVMG_04576</name>
</gene>
<dbReference type="Proteomes" id="UP000053776">
    <property type="component" value="Unassembled WGS sequence"/>
</dbReference>
<dbReference type="Pfam" id="PF05795">
    <property type="entry name" value="Plasmodium_Vir"/>
    <property type="match status" value="1"/>
</dbReference>
<dbReference type="EMBL" id="KQ235146">
    <property type="protein sequence ID" value="KMZ89746.1"/>
    <property type="molecule type" value="Genomic_DNA"/>
</dbReference>